<dbReference type="InterPro" id="IPR014718">
    <property type="entry name" value="GH-type_carb-bd"/>
</dbReference>
<dbReference type="EMBL" id="JACCFM010000001">
    <property type="protein sequence ID" value="NYJ21661.1"/>
    <property type="molecule type" value="Genomic_DNA"/>
</dbReference>
<evidence type="ECO:0000313" key="1">
    <source>
        <dbReference type="EMBL" id="NYJ21661.1"/>
    </source>
</evidence>
<dbReference type="InterPro" id="IPR011013">
    <property type="entry name" value="Gal_mutarotase_sf_dom"/>
</dbReference>
<proteinExistence type="predicted"/>
<accession>A0A7Z0EHK3</accession>
<evidence type="ECO:0000313" key="2">
    <source>
        <dbReference type="Proteomes" id="UP000537260"/>
    </source>
</evidence>
<comment type="caution">
    <text evidence="1">The sequence shown here is derived from an EMBL/GenBank/DDBJ whole genome shotgun (WGS) entry which is preliminary data.</text>
</comment>
<dbReference type="GO" id="GO:0003824">
    <property type="term" value="F:catalytic activity"/>
    <property type="evidence" value="ECO:0007669"/>
    <property type="project" value="InterPro"/>
</dbReference>
<dbReference type="RefSeq" id="WP_179580288.1">
    <property type="nucleotide sequence ID" value="NZ_JACCFM010000001.1"/>
</dbReference>
<keyword evidence="2" id="KW-1185">Reference proteome</keyword>
<organism evidence="1 2">
    <name type="scientific">Glaciibacter psychrotolerans</name>
    <dbReference type="NCBI Taxonomy" id="670054"/>
    <lineage>
        <taxon>Bacteria</taxon>
        <taxon>Bacillati</taxon>
        <taxon>Actinomycetota</taxon>
        <taxon>Actinomycetes</taxon>
        <taxon>Micrococcales</taxon>
        <taxon>Microbacteriaceae</taxon>
        <taxon>Glaciibacter</taxon>
    </lineage>
</organism>
<reference evidence="1 2" key="1">
    <citation type="submission" date="2020-07" db="EMBL/GenBank/DDBJ databases">
        <title>Sequencing the genomes of 1000 actinobacteria strains.</title>
        <authorList>
            <person name="Klenk H.-P."/>
        </authorList>
    </citation>
    <scope>NUCLEOTIDE SEQUENCE [LARGE SCALE GENOMIC DNA]</scope>
    <source>
        <strain evidence="1 2">LI1</strain>
    </source>
</reference>
<dbReference type="InterPro" id="IPR027839">
    <property type="entry name" value="DUF4432"/>
</dbReference>
<dbReference type="Pfam" id="PF14486">
    <property type="entry name" value="DUF4432"/>
    <property type="match status" value="1"/>
</dbReference>
<dbReference type="AlphaFoldDB" id="A0A7Z0EHK3"/>
<dbReference type="GO" id="GO:0030246">
    <property type="term" value="F:carbohydrate binding"/>
    <property type="evidence" value="ECO:0007669"/>
    <property type="project" value="InterPro"/>
</dbReference>
<name>A0A7Z0EHK3_9MICO</name>
<dbReference type="Gene3D" id="2.70.98.10">
    <property type="match status" value="1"/>
</dbReference>
<gene>
    <name evidence="1" type="ORF">HNR05_003452</name>
</gene>
<dbReference type="Proteomes" id="UP000537260">
    <property type="component" value="Unassembled WGS sequence"/>
</dbReference>
<protein>
    <submittedName>
        <fullName evidence="1">Galactose mutarotase-like enzyme</fullName>
    </submittedName>
</protein>
<dbReference type="SUPFAM" id="SSF74650">
    <property type="entry name" value="Galactose mutarotase-like"/>
    <property type="match status" value="1"/>
</dbReference>
<dbReference type="GO" id="GO:0005975">
    <property type="term" value="P:carbohydrate metabolic process"/>
    <property type="evidence" value="ECO:0007669"/>
    <property type="project" value="InterPro"/>
</dbReference>
<sequence>MSKNDDVSFTLTNEFLSIEIDPNQGADLVSLMHRESGEELLWRDPRTSARSGTAPLPMFADSFYDTYRGGMQELFPNTADSSVVMGVTLPFHGEACQLAWSVRREHRYGSDRLVCMTDLTRYPVRMERTISLVPGEPTLRIRSEIVNLSARALPYTWAMHPAFSRAVTAEPSVLYAPFACAVSHPDKFSENQSFAPGEVVGGGSVEGVSTLTLNANDAGTTDLLYAQPDQGWYTLRNESSGLTVSMGWPVEQFPELWIWQECRGVGDFPWWGQHHIVAVEPHVASPSRALAEHIVAGTARELAPHGRLSAEFTLSAELTSLDQIPQGLDTRGRVVLRQKEKEHTA</sequence>